<keyword evidence="3 5" id="KW-1133">Transmembrane helix</keyword>
<evidence type="ECO:0000313" key="7">
    <source>
        <dbReference type="EnsemblProtists" id="EKX43069"/>
    </source>
</evidence>
<sequence>MATPLCGAKAARRHLILINIGIFFLGFVFIIVGAVTLSHGQLFQQAIDRYCSVECKTINCQARECSSSLPSCDCSTGRTLLPAYFYAPASGLIAVGVFSLVTSVLGCIGAIRHKAPWLCGYILAISFVLLLQFSFGVAAALVSGMDRIPDVMMQLFDTQYKDFDWEFLRDFLPQACYIANSTRADRSVTHFPACAWNGTCDTDTSSRMPVNCCTANNMCDFGNSKYCTSSQKCVSGFLSSVGTPVAVACLLTLVLEIFAIWWACIIRRETRPGGVFDPSRNHL</sequence>
<dbReference type="KEGG" id="gtt:GUITHDRAFT_153344"/>
<dbReference type="HOGENOM" id="CLU_985002_0_0_1"/>
<feature type="transmembrane region" description="Helical" evidence="5">
    <location>
        <begin position="245"/>
        <end position="264"/>
    </location>
</feature>
<organism evidence="6">
    <name type="scientific">Guillardia theta (strain CCMP2712)</name>
    <name type="common">Cryptophyte</name>
    <dbReference type="NCBI Taxonomy" id="905079"/>
    <lineage>
        <taxon>Eukaryota</taxon>
        <taxon>Cryptophyceae</taxon>
        <taxon>Pyrenomonadales</taxon>
        <taxon>Geminigeraceae</taxon>
        <taxon>Guillardia</taxon>
    </lineage>
</organism>
<evidence type="ECO:0000256" key="1">
    <source>
        <dbReference type="ARBA" id="ARBA00004141"/>
    </source>
</evidence>
<evidence type="ECO:0000313" key="6">
    <source>
        <dbReference type="EMBL" id="EKX43069.1"/>
    </source>
</evidence>
<evidence type="ECO:0000256" key="2">
    <source>
        <dbReference type="ARBA" id="ARBA00022692"/>
    </source>
</evidence>
<dbReference type="PaxDb" id="55529-EKX43069"/>
<keyword evidence="4 5" id="KW-0472">Membrane</keyword>
<evidence type="ECO:0000256" key="5">
    <source>
        <dbReference type="SAM" id="Phobius"/>
    </source>
</evidence>
<evidence type="ECO:0008006" key="9">
    <source>
        <dbReference type="Google" id="ProtNLM"/>
    </source>
</evidence>
<reference evidence="7" key="3">
    <citation type="submission" date="2015-06" db="UniProtKB">
        <authorList>
            <consortium name="EnsemblProtists"/>
        </authorList>
    </citation>
    <scope>IDENTIFICATION</scope>
</reference>
<feature type="transmembrane region" description="Helical" evidence="5">
    <location>
        <begin position="118"/>
        <end position="142"/>
    </location>
</feature>
<reference evidence="8" key="2">
    <citation type="submission" date="2012-11" db="EMBL/GenBank/DDBJ databases">
        <authorList>
            <person name="Kuo A."/>
            <person name="Curtis B.A."/>
            <person name="Tanifuji G."/>
            <person name="Burki F."/>
            <person name="Gruber A."/>
            <person name="Irimia M."/>
            <person name="Maruyama S."/>
            <person name="Arias M.C."/>
            <person name="Ball S.G."/>
            <person name="Gile G.H."/>
            <person name="Hirakawa Y."/>
            <person name="Hopkins J.F."/>
            <person name="Rensing S.A."/>
            <person name="Schmutz J."/>
            <person name="Symeonidi A."/>
            <person name="Elias M."/>
            <person name="Eveleigh R.J."/>
            <person name="Herman E.K."/>
            <person name="Klute M.J."/>
            <person name="Nakayama T."/>
            <person name="Obornik M."/>
            <person name="Reyes-Prieto A."/>
            <person name="Armbrust E.V."/>
            <person name="Aves S.J."/>
            <person name="Beiko R.G."/>
            <person name="Coutinho P."/>
            <person name="Dacks J.B."/>
            <person name="Durnford D.G."/>
            <person name="Fast N.M."/>
            <person name="Green B.R."/>
            <person name="Grisdale C."/>
            <person name="Hempe F."/>
            <person name="Henrissat B."/>
            <person name="Hoppner M.P."/>
            <person name="Ishida K.-I."/>
            <person name="Kim E."/>
            <person name="Koreny L."/>
            <person name="Kroth P.G."/>
            <person name="Liu Y."/>
            <person name="Malik S.-B."/>
            <person name="Maier U.G."/>
            <person name="McRose D."/>
            <person name="Mock T."/>
            <person name="Neilson J.A."/>
            <person name="Onodera N.T."/>
            <person name="Poole A.M."/>
            <person name="Pritham E.J."/>
            <person name="Richards T.A."/>
            <person name="Rocap G."/>
            <person name="Roy S.W."/>
            <person name="Sarai C."/>
            <person name="Schaack S."/>
            <person name="Shirato S."/>
            <person name="Slamovits C.H."/>
            <person name="Spencer D.F."/>
            <person name="Suzuki S."/>
            <person name="Worden A.Z."/>
            <person name="Zauner S."/>
            <person name="Barry K."/>
            <person name="Bell C."/>
            <person name="Bharti A.K."/>
            <person name="Crow J.A."/>
            <person name="Grimwood J."/>
            <person name="Kramer R."/>
            <person name="Lindquist E."/>
            <person name="Lucas S."/>
            <person name="Salamov A."/>
            <person name="McFadden G.I."/>
            <person name="Lane C.E."/>
            <person name="Keeling P.J."/>
            <person name="Gray M.W."/>
            <person name="Grigoriev I.V."/>
            <person name="Archibald J.M."/>
        </authorList>
    </citation>
    <scope>NUCLEOTIDE SEQUENCE</scope>
    <source>
        <strain evidence="8">CCMP2712</strain>
    </source>
</reference>
<keyword evidence="8" id="KW-1185">Reference proteome</keyword>
<protein>
    <recommendedName>
        <fullName evidence="9">Tetraspanin</fullName>
    </recommendedName>
</protein>
<dbReference type="InterPro" id="IPR018499">
    <property type="entry name" value="Tetraspanin/Peripherin"/>
</dbReference>
<evidence type="ECO:0000256" key="3">
    <source>
        <dbReference type="ARBA" id="ARBA00022989"/>
    </source>
</evidence>
<feature type="transmembrane region" description="Helical" evidence="5">
    <location>
        <begin position="85"/>
        <end position="111"/>
    </location>
</feature>
<dbReference type="Pfam" id="PF00335">
    <property type="entry name" value="Tetraspanin"/>
    <property type="match status" value="1"/>
</dbReference>
<dbReference type="EMBL" id="JH993012">
    <property type="protein sequence ID" value="EKX43069.1"/>
    <property type="molecule type" value="Genomic_DNA"/>
</dbReference>
<dbReference type="GeneID" id="17299824"/>
<evidence type="ECO:0000256" key="4">
    <source>
        <dbReference type="ARBA" id="ARBA00023136"/>
    </source>
</evidence>
<proteinExistence type="predicted"/>
<dbReference type="EnsemblProtists" id="EKX43069">
    <property type="protein sequence ID" value="EKX43069"/>
    <property type="gene ID" value="GUITHDRAFT_153344"/>
</dbReference>
<accession>L1J4L5</accession>
<evidence type="ECO:0000313" key="8">
    <source>
        <dbReference type="Proteomes" id="UP000011087"/>
    </source>
</evidence>
<dbReference type="OrthoDB" id="5845060at2759"/>
<keyword evidence="2 5" id="KW-0812">Transmembrane</keyword>
<dbReference type="GO" id="GO:0016020">
    <property type="term" value="C:membrane"/>
    <property type="evidence" value="ECO:0007669"/>
    <property type="project" value="UniProtKB-SubCell"/>
</dbReference>
<reference evidence="6 8" key="1">
    <citation type="journal article" date="2012" name="Nature">
        <title>Algal genomes reveal evolutionary mosaicism and the fate of nucleomorphs.</title>
        <authorList>
            <consortium name="DOE Joint Genome Institute"/>
            <person name="Curtis B.A."/>
            <person name="Tanifuji G."/>
            <person name="Burki F."/>
            <person name="Gruber A."/>
            <person name="Irimia M."/>
            <person name="Maruyama S."/>
            <person name="Arias M.C."/>
            <person name="Ball S.G."/>
            <person name="Gile G.H."/>
            <person name="Hirakawa Y."/>
            <person name="Hopkins J.F."/>
            <person name="Kuo A."/>
            <person name="Rensing S.A."/>
            <person name="Schmutz J."/>
            <person name="Symeonidi A."/>
            <person name="Elias M."/>
            <person name="Eveleigh R.J."/>
            <person name="Herman E.K."/>
            <person name="Klute M.J."/>
            <person name="Nakayama T."/>
            <person name="Obornik M."/>
            <person name="Reyes-Prieto A."/>
            <person name="Armbrust E.V."/>
            <person name="Aves S.J."/>
            <person name="Beiko R.G."/>
            <person name="Coutinho P."/>
            <person name="Dacks J.B."/>
            <person name="Durnford D.G."/>
            <person name="Fast N.M."/>
            <person name="Green B.R."/>
            <person name="Grisdale C.J."/>
            <person name="Hempel F."/>
            <person name="Henrissat B."/>
            <person name="Hoppner M.P."/>
            <person name="Ishida K."/>
            <person name="Kim E."/>
            <person name="Koreny L."/>
            <person name="Kroth P.G."/>
            <person name="Liu Y."/>
            <person name="Malik S.B."/>
            <person name="Maier U.G."/>
            <person name="McRose D."/>
            <person name="Mock T."/>
            <person name="Neilson J.A."/>
            <person name="Onodera N.T."/>
            <person name="Poole A.M."/>
            <person name="Pritham E.J."/>
            <person name="Richards T.A."/>
            <person name="Rocap G."/>
            <person name="Roy S.W."/>
            <person name="Sarai C."/>
            <person name="Schaack S."/>
            <person name="Shirato S."/>
            <person name="Slamovits C.H."/>
            <person name="Spencer D.F."/>
            <person name="Suzuki S."/>
            <person name="Worden A.Z."/>
            <person name="Zauner S."/>
            <person name="Barry K."/>
            <person name="Bell C."/>
            <person name="Bharti A.K."/>
            <person name="Crow J.A."/>
            <person name="Grimwood J."/>
            <person name="Kramer R."/>
            <person name="Lindquist E."/>
            <person name="Lucas S."/>
            <person name="Salamov A."/>
            <person name="McFadden G.I."/>
            <person name="Lane C.E."/>
            <person name="Keeling P.J."/>
            <person name="Gray M.W."/>
            <person name="Grigoriev I.V."/>
            <person name="Archibald J.M."/>
        </authorList>
    </citation>
    <scope>NUCLEOTIDE SEQUENCE</scope>
    <source>
        <strain evidence="6 8">CCMP2712</strain>
    </source>
</reference>
<gene>
    <name evidence="6" type="ORF">GUITHDRAFT_153344</name>
</gene>
<name>L1J4L5_GUITC</name>
<dbReference type="RefSeq" id="XP_005830049.1">
    <property type="nucleotide sequence ID" value="XM_005829992.1"/>
</dbReference>
<dbReference type="Proteomes" id="UP000011087">
    <property type="component" value="Unassembled WGS sequence"/>
</dbReference>
<dbReference type="AlphaFoldDB" id="L1J4L5"/>
<comment type="subcellular location">
    <subcellularLocation>
        <location evidence="1">Membrane</location>
        <topology evidence="1">Multi-pass membrane protein</topology>
    </subcellularLocation>
</comment>
<feature type="transmembrane region" description="Helical" evidence="5">
    <location>
        <begin position="15"/>
        <end position="35"/>
    </location>
</feature>